<protein>
    <submittedName>
        <fullName evidence="4">CSON012170 protein</fullName>
    </submittedName>
</protein>
<evidence type="ECO:0000256" key="2">
    <source>
        <dbReference type="SAM" id="SignalP"/>
    </source>
</evidence>
<dbReference type="SMART" id="SM00409">
    <property type="entry name" value="IG"/>
    <property type="match status" value="2"/>
</dbReference>
<sequence length="354" mass="40488">MAYFHRCMWTIIMIIMCVVGDPYSDNSNFENHFYGHDKFITRNNTKIMAQKGGMAILPCTVRLTSPATVSWIRRNDYQLLTVGLSTYSSDERFLVEHTRHMGHWALRIKNVQESDEGWYECQLSVHPVQSIFIQLTVLEAIAEIVGAPDLHIDEGSQLRLECKLKHATENPTYVFWYHEDRMVNYNEQDGYSVTSFQSPLPEQLIKSSISSSSRLNTLETLEETSSFDLLPSSYHNDAISSHHSSNPFNVQNNNLLVPSTSILSIREVHFKHGGNYTCAPSNARAGTITIHVLRGEKPAAMQHANRSSINDDNKSNAYSINCKYCNNFNYFHLTLLVMFINTFYITGLNQHFTR</sequence>
<dbReference type="GO" id="GO:0032589">
    <property type="term" value="C:neuron projection membrane"/>
    <property type="evidence" value="ECO:0007669"/>
    <property type="project" value="TreeGrafter"/>
</dbReference>
<dbReference type="GO" id="GO:0050808">
    <property type="term" value="P:synapse organization"/>
    <property type="evidence" value="ECO:0007669"/>
    <property type="project" value="TreeGrafter"/>
</dbReference>
<reference evidence="4" key="1">
    <citation type="submission" date="2018-07" db="EMBL/GenBank/DDBJ databases">
        <authorList>
            <person name="Quirk P.G."/>
            <person name="Krulwich T.A."/>
        </authorList>
    </citation>
    <scope>NUCLEOTIDE SEQUENCE</scope>
</reference>
<accession>A0A336LQE1</accession>
<dbReference type="PANTHER" id="PTHR23279:SF2">
    <property type="entry name" value="DEFECTIVE PROBOSCIS EXTENSION RESPONSE 19, ISOFORM A"/>
    <property type="match status" value="1"/>
</dbReference>
<dbReference type="Pfam" id="PF07686">
    <property type="entry name" value="V-set"/>
    <property type="match status" value="1"/>
</dbReference>
<dbReference type="PROSITE" id="PS50835">
    <property type="entry name" value="IG_LIKE"/>
    <property type="match status" value="2"/>
</dbReference>
<dbReference type="CDD" id="cd00096">
    <property type="entry name" value="Ig"/>
    <property type="match status" value="1"/>
</dbReference>
<dbReference type="FunFam" id="2.60.40.10:FF:000129">
    <property type="entry name" value="CLUMA_CG018772, isoform A"/>
    <property type="match status" value="1"/>
</dbReference>
<dbReference type="InterPro" id="IPR003599">
    <property type="entry name" value="Ig_sub"/>
</dbReference>
<dbReference type="Gene3D" id="2.60.40.10">
    <property type="entry name" value="Immunoglobulins"/>
    <property type="match status" value="2"/>
</dbReference>
<dbReference type="VEuPathDB" id="VectorBase:CSON012170"/>
<keyword evidence="2" id="KW-0732">Signal</keyword>
<evidence type="ECO:0000313" key="4">
    <source>
        <dbReference type="EMBL" id="SSX19091.1"/>
    </source>
</evidence>
<name>A0A336LQE1_CULSO</name>
<dbReference type="InterPro" id="IPR003598">
    <property type="entry name" value="Ig_sub2"/>
</dbReference>
<gene>
    <name evidence="4" type="primary">CSON012170</name>
</gene>
<keyword evidence="1" id="KW-0472">Membrane</keyword>
<feature type="signal peptide" evidence="2">
    <location>
        <begin position="1"/>
        <end position="20"/>
    </location>
</feature>
<dbReference type="OMA" id="SSTPYMQ"/>
<evidence type="ECO:0000259" key="3">
    <source>
        <dbReference type="PROSITE" id="PS50835"/>
    </source>
</evidence>
<feature type="domain" description="Ig-like" evidence="3">
    <location>
        <begin position="37"/>
        <end position="124"/>
    </location>
</feature>
<keyword evidence="1" id="KW-0812">Transmembrane</keyword>
<feature type="transmembrane region" description="Helical" evidence="1">
    <location>
        <begin position="330"/>
        <end position="348"/>
    </location>
</feature>
<dbReference type="AlphaFoldDB" id="A0A336LQE1"/>
<dbReference type="PANTHER" id="PTHR23279">
    <property type="entry name" value="DEFECTIVE PROBOSCIS EXTENSION RESPONSE DPR -RELATED"/>
    <property type="match status" value="1"/>
</dbReference>
<proteinExistence type="predicted"/>
<organism evidence="4">
    <name type="scientific">Culicoides sonorensis</name>
    <name type="common">Biting midge</name>
    <dbReference type="NCBI Taxonomy" id="179676"/>
    <lineage>
        <taxon>Eukaryota</taxon>
        <taxon>Metazoa</taxon>
        <taxon>Ecdysozoa</taxon>
        <taxon>Arthropoda</taxon>
        <taxon>Hexapoda</taxon>
        <taxon>Insecta</taxon>
        <taxon>Pterygota</taxon>
        <taxon>Neoptera</taxon>
        <taxon>Endopterygota</taxon>
        <taxon>Diptera</taxon>
        <taxon>Nematocera</taxon>
        <taxon>Chironomoidea</taxon>
        <taxon>Ceratopogonidae</taxon>
        <taxon>Ceratopogoninae</taxon>
        <taxon>Culicoides</taxon>
        <taxon>Monoculicoides</taxon>
    </lineage>
</organism>
<dbReference type="InterPro" id="IPR036179">
    <property type="entry name" value="Ig-like_dom_sf"/>
</dbReference>
<dbReference type="InterPro" id="IPR013783">
    <property type="entry name" value="Ig-like_fold"/>
</dbReference>
<keyword evidence="1" id="KW-1133">Transmembrane helix</keyword>
<dbReference type="InterPro" id="IPR037448">
    <property type="entry name" value="Zig-8"/>
</dbReference>
<dbReference type="SMART" id="SM00408">
    <property type="entry name" value="IGc2"/>
    <property type="match status" value="2"/>
</dbReference>
<dbReference type="InterPro" id="IPR007110">
    <property type="entry name" value="Ig-like_dom"/>
</dbReference>
<feature type="chain" id="PRO_5016275543" evidence="2">
    <location>
        <begin position="21"/>
        <end position="354"/>
    </location>
</feature>
<evidence type="ECO:0000256" key="1">
    <source>
        <dbReference type="SAM" id="Phobius"/>
    </source>
</evidence>
<feature type="domain" description="Ig-like" evidence="3">
    <location>
        <begin position="127"/>
        <end position="289"/>
    </location>
</feature>
<dbReference type="InterPro" id="IPR013106">
    <property type="entry name" value="Ig_V-set"/>
</dbReference>
<dbReference type="SUPFAM" id="SSF48726">
    <property type="entry name" value="Immunoglobulin"/>
    <property type="match status" value="2"/>
</dbReference>
<dbReference type="EMBL" id="UFQT01000055">
    <property type="protein sequence ID" value="SSX19091.1"/>
    <property type="molecule type" value="Genomic_DNA"/>
</dbReference>